<feature type="compositionally biased region" description="Low complexity" evidence="1">
    <location>
        <begin position="104"/>
        <end position="142"/>
    </location>
</feature>
<comment type="caution">
    <text evidence="2">The sequence shown here is derived from an EMBL/GenBank/DDBJ whole genome shotgun (WGS) entry which is preliminary data.</text>
</comment>
<evidence type="ECO:0000313" key="2">
    <source>
        <dbReference type="EMBL" id="MFC5942359.1"/>
    </source>
</evidence>
<dbReference type="RefSeq" id="WP_353899746.1">
    <property type="nucleotide sequence ID" value="NZ_CP158970.1"/>
</dbReference>
<accession>A0ABW1HQ02</accession>
<dbReference type="EMBL" id="JBHSQQ010000060">
    <property type="protein sequence ID" value="MFC5942359.1"/>
    <property type="molecule type" value="Genomic_DNA"/>
</dbReference>
<name>A0ABW1HQ02_9ACTN</name>
<sequence>MIDAQQRAAALVVDAARRAVTGYAPEELEVFDGVAAGWREQAARGARQQEAPGSAVGFGIDTTLVSELFLQATSAAVTEVLVLGVTGVGAGLRARWLRRRGRDATTAEPTEALAEVTMPANEPAEPASEPEGPASEPTAPAADTGRADSATGPGRADGLGLTGPQMAALQQACRRHALALGLPADAADLLADALVGALAAPGDR</sequence>
<evidence type="ECO:0000313" key="3">
    <source>
        <dbReference type="Proteomes" id="UP001596207"/>
    </source>
</evidence>
<feature type="region of interest" description="Disordered" evidence="1">
    <location>
        <begin position="101"/>
        <end position="162"/>
    </location>
</feature>
<gene>
    <name evidence="2" type="ORF">ACFPZ4_12860</name>
</gene>
<proteinExistence type="predicted"/>
<dbReference type="Proteomes" id="UP001596207">
    <property type="component" value="Unassembled WGS sequence"/>
</dbReference>
<organism evidence="2 3">
    <name type="scientific">Micromonospora harpali</name>
    <dbReference type="NCBI Taxonomy" id="1490225"/>
    <lineage>
        <taxon>Bacteria</taxon>
        <taxon>Bacillati</taxon>
        <taxon>Actinomycetota</taxon>
        <taxon>Actinomycetes</taxon>
        <taxon>Micromonosporales</taxon>
        <taxon>Micromonosporaceae</taxon>
        <taxon>Micromonospora</taxon>
    </lineage>
</organism>
<reference evidence="3" key="1">
    <citation type="journal article" date="2019" name="Int. J. Syst. Evol. Microbiol.">
        <title>The Global Catalogue of Microorganisms (GCM) 10K type strain sequencing project: providing services to taxonomists for standard genome sequencing and annotation.</title>
        <authorList>
            <consortium name="The Broad Institute Genomics Platform"/>
            <consortium name="The Broad Institute Genome Sequencing Center for Infectious Disease"/>
            <person name="Wu L."/>
            <person name="Ma J."/>
        </authorList>
    </citation>
    <scope>NUCLEOTIDE SEQUENCE [LARGE SCALE GENOMIC DNA]</scope>
    <source>
        <strain evidence="3">CGMCC 4.7173</strain>
    </source>
</reference>
<keyword evidence="3" id="KW-1185">Reference proteome</keyword>
<evidence type="ECO:0000256" key="1">
    <source>
        <dbReference type="SAM" id="MobiDB-lite"/>
    </source>
</evidence>
<protein>
    <submittedName>
        <fullName evidence="2">Uncharacterized protein</fullName>
    </submittedName>
</protein>